<protein>
    <recommendedName>
        <fullName evidence="5">BAHD acyltransferase</fullName>
    </recommendedName>
</protein>
<sequence>MMALKVIKISLVSPAIPSVDQLILPLSFFDLVWLKINHTNRVIFYKLAESSGDSFYSLVLPKLERTLSLALSHFLPLSGQLKRDPQDPKPYIIISPQDNVSLTVAETEANFSHLSGKGIRHQTELRALVPELHVSSDSASVLSLQITLFANQGICMGITSNHAVLDGQTAVKFLRSWGHIFEHGEMPQDFHLPMVLDRTVINVPGELESKIFQLPQDKAFVRSLKLPSTKEMEDLLRITLELSQENVMKLRDRAKRESTRSDLHLSTFVLSYAYVLACMVKARGGDTDRPVPFMYVADFRDRLDPPVPASYLGNCVIPINICGYKAKTFLGEDGFVNVVEILSDSVRDLSSRGVESMWELYEEGRKKFDPSVETVMVVGSNRFGIYGSDFGWGRPVNTEIVTLSRHILFTMSERRDETNGVEIGMCLKKCEMDVFISLFQNGL</sequence>
<dbReference type="InterPro" id="IPR023213">
    <property type="entry name" value="CAT-like_dom_sf"/>
</dbReference>
<evidence type="ECO:0000313" key="4">
    <source>
        <dbReference type="Proteomes" id="UP001642260"/>
    </source>
</evidence>
<evidence type="ECO:0000256" key="2">
    <source>
        <dbReference type="ARBA" id="ARBA00023315"/>
    </source>
</evidence>
<name>A0ABC8KQ76_ERUVS</name>
<keyword evidence="4" id="KW-1185">Reference proteome</keyword>
<accession>A0ABC8KQ76</accession>
<dbReference type="PANTHER" id="PTHR31625">
    <property type="match status" value="1"/>
</dbReference>
<dbReference type="GO" id="GO:0016747">
    <property type="term" value="F:acyltransferase activity, transferring groups other than amino-acyl groups"/>
    <property type="evidence" value="ECO:0007669"/>
    <property type="project" value="UniProtKB-ARBA"/>
</dbReference>
<dbReference type="Gene3D" id="3.30.559.10">
    <property type="entry name" value="Chloramphenicol acetyltransferase-like domain"/>
    <property type="match status" value="2"/>
</dbReference>
<keyword evidence="1" id="KW-0808">Transferase</keyword>
<dbReference type="EMBL" id="CAKOAT010245155">
    <property type="protein sequence ID" value="CAH8358352.1"/>
    <property type="molecule type" value="Genomic_DNA"/>
</dbReference>
<dbReference type="AlphaFoldDB" id="A0ABC8KQ76"/>
<proteinExistence type="predicted"/>
<organism evidence="3 4">
    <name type="scientific">Eruca vesicaria subsp. sativa</name>
    <name type="common">Garden rocket</name>
    <name type="synonym">Eruca sativa</name>
    <dbReference type="NCBI Taxonomy" id="29727"/>
    <lineage>
        <taxon>Eukaryota</taxon>
        <taxon>Viridiplantae</taxon>
        <taxon>Streptophyta</taxon>
        <taxon>Embryophyta</taxon>
        <taxon>Tracheophyta</taxon>
        <taxon>Spermatophyta</taxon>
        <taxon>Magnoliopsida</taxon>
        <taxon>eudicotyledons</taxon>
        <taxon>Gunneridae</taxon>
        <taxon>Pentapetalae</taxon>
        <taxon>rosids</taxon>
        <taxon>malvids</taxon>
        <taxon>Brassicales</taxon>
        <taxon>Brassicaceae</taxon>
        <taxon>Brassiceae</taxon>
        <taxon>Eruca</taxon>
    </lineage>
</organism>
<gene>
    <name evidence="3" type="ORF">ERUC_LOCUS24108</name>
</gene>
<keyword evidence="2" id="KW-0012">Acyltransferase</keyword>
<evidence type="ECO:0000256" key="1">
    <source>
        <dbReference type="ARBA" id="ARBA00022679"/>
    </source>
</evidence>
<reference evidence="3 4" key="1">
    <citation type="submission" date="2022-03" db="EMBL/GenBank/DDBJ databases">
        <authorList>
            <person name="Macdonald S."/>
            <person name="Ahmed S."/>
            <person name="Newling K."/>
        </authorList>
    </citation>
    <scope>NUCLEOTIDE SEQUENCE [LARGE SCALE GENOMIC DNA]</scope>
</reference>
<comment type="caution">
    <text evidence="3">The sequence shown here is derived from an EMBL/GenBank/DDBJ whole genome shotgun (WGS) entry which is preliminary data.</text>
</comment>
<dbReference type="SUPFAM" id="SSF52777">
    <property type="entry name" value="CoA-dependent acyltransferases"/>
    <property type="match status" value="1"/>
</dbReference>
<dbReference type="InterPro" id="IPR051504">
    <property type="entry name" value="Plant_metabolite_acyltrans"/>
</dbReference>
<dbReference type="Pfam" id="PF02458">
    <property type="entry name" value="Transferase"/>
    <property type="match status" value="1"/>
</dbReference>
<dbReference type="Proteomes" id="UP001642260">
    <property type="component" value="Unassembled WGS sequence"/>
</dbReference>
<evidence type="ECO:0000313" key="3">
    <source>
        <dbReference type="EMBL" id="CAH8358352.1"/>
    </source>
</evidence>
<evidence type="ECO:0008006" key="5">
    <source>
        <dbReference type="Google" id="ProtNLM"/>
    </source>
</evidence>